<feature type="transmembrane region" description="Helical" evidence="8">
    <location>
        <begin position="127"/>
        <end position="147"/>
    </location>
</feature>
<keyword evidence="10" id="KW-1185">Reference proteome</keyword>
<dbReference type="CDD" id="cd06550">
    <property type="entry name" value="TM_ABC_iron-siderophores_like"/>
    <property type="match status" value="1"/>
</dbReference>
<sequence length="347" mass="37504">MNEQRITLYFTITFTLLILTGLASIIIGSVSIPIDTILSIILSKIVPHHWVAHLPIPESQVVIIWLIRIPRVIVAALVGAALAVAGAQMQGLFQNPLASPDIVATSSGSALGAVIALATGLASNSLFYLPIFSFLGALFSLLVVYGFATQRHMTPIATLLLAGIALNALIGAMTSFLITLAWVQHEVAREIIFWLMGGLENRTWNHVWIALPGTLLGIAMALWYTRELDILLMGTDTAYSLGVEVEPVKRMILMSSALLTGTAVAVSGIVGFVGLIIPHIVRLLIGPKHRYLIPASALIGAIFLILADLLARTLHRPEEIRLGIITAIGGAPFFLYLLLQERQKIDY</sequence>
<comment type="similarity">
    <text evidence="2">Belongs to the binding-protein-dependent transport system permease family. FecCD subfamily.</text>
</comment>
<dbReference type="Pfam" id="PF01032">
    <property type="entry name" value="FecCD"/>
    <property type="match status" value="1"/>
</dbReference>
<feature type="transmembrane region" description="Helical" evidence="8">
    <location>
        <begin position="257"/>
        <end position="285"/>
    </location>
</feature>
<dbReference type="EMBL" id="AP014633">
    <property type="protein sequence ID" value="BAP56087.1"/>
    <property type="molecule type" value="Genomic_DNA"/>
</dbReference>
<dbReference type="GO" id="GO:0022857">
    <property type="term" value="F:transmembrane transporter activity"/>
    <property type="evidence" value="ECO:0007669"/>
    <property type="project" value="InterPro"/>
</dbReference>
<evidence type="ECO:0000256" key="8">
    <source>
        <dbReference type="SAM" id="Phobius"/>
    </source>
</evidence>
<keyword evidence="4" id="KW-1003">Cell membrane</keyword>
<organism evidence="9 10">
    <name type="scientific">Thioploca ingrica</name>
    <dbReference type="NCBI Taxonomy" id="40754"/>
    <lineage>
        <taxon>Bacteria</taxon>
        <taxon>Pseudomonadati</taxon>
        <taxon>Pseudomonadota</taxon>
        <taxon>Gammaproteobacteria</taxon>
        <taxon>Thiotrichales</taxon>
        <taxon>Thiotrichaceae</taxon>
        <taxon>Thioploca</taxon>
    </lineage>
</organism>
<evidence type="ECO:0000256" key="1">
    <source>
        <dbReference type="ARBA" id="ARBA00004651"/>
    </source>
</evidence>
<dbReference type="Proteomes" id="UP000031623">
    <property type="component" value="Chromosome"/>
</dbReference>
<feature type="transmembrane region" description="Helical" evidence="8">
    <location>
        <begin position="12"/>
        <end position="42"/>
    </location>
</feature>
<dbReference type="PANTHER" id="PTHR30472">
    <property type="entry name" value="FERRIC ENTEROBACTIN TRANSPORT SYSTEM PERMEASE PROTEIN"/>
    <property type="match status" value="1"/>
</dbReference>
<evidence type="ECO:0000256" key="7">
    <source>
        <dbReference type="ARBA" id="ARBA00023136"/>
    </source>
</evidence>
<reference evidence="9 10" key="1">
    <citation type="journal article" date="2014" name="ISME J.">
        <title>Ecophysiology of Thioploca ingrica as revealed by the complete genome sequence supplemented with proteomic evidence.</title>
        <authorList>
            <person name="Kojima H."/>
            <person name="Ogura Y."/>
            <person name="Yamamoto N."/>
            <person name="Togashi T."/>
            <person name="Mori H."/>
            <person name="Watanabe T."/>
            <person name="Nemoto F."/>
            <person name="Kurokawa K."/>
            <person name="Hayashi T."/>
            <person name="Fukui M."/>
        </authorList>
    </citation>
    <scope>NUCLEOTIDE SEQUENCE [LARGE SCALE GENOMIC DNA]</scope>
</reference>
<proteinExistence type="inferred from homology"/>
<evidence type="ECO:0000313" key="10">
    <source>
        <dbReference type="Proteomes" id="UP000031623"/>
    </source>
</evidence>
<name>A0A090AKC7_9GAMM</name>
<dbReference type="GO" id="GO:0005886">
    <property type="term" value="C:plasma membrane"/>
    <property type="evidence" value="ECO:0007669"/>
    <property type="project" value="UniProtKB-SubCell"/>
</dbReference>
<feature type="transmembrane region" description="Helical" evidence="8">
    <location>
        <begin position="322"/>
        <end position="339"/>
    </location>
</feature>
<dbReference type="KEGG" id="tig:THII_1790"/>
<dbReference type="STRING" id="40754.THII_1790"/>
<keyword evidence="6 8" id="KW-1133">Transmembrane helix</keyword>
<evidence type="ECO:0000256" key="4">
    <source>
        <dbReference type="ARBA" id="ARBA00022475"/>
    </source>
</evidence>
<comment type="subcellular location">
    <subcellularLocation>
        <location evidence="1">Cell membrane</location>
        <topology evidence="1">Multi-pass membrane protein</topology>
    </subcellularLocation>
</comment>
<evidence type="ECO:0000256" key="5">
    <source>
        <dbReference type="ARBA" id="ARBA00022692"/>
    </source>
</evidence>
<evidence type="ECO:0000256" key="2">
    <source>
        <dbReference type="ARBA" id="ARBA00007935"/>
    </source>
</evidence>
<dbReference type="GO" id="GO:0033214">
    <property type="term" value="P:siderophore-iron import into cell"/>
    <property type="evidence" value="ECO:0007669"/>
    <property type="project" value="TreeGrafter"/>
</dbReference>
<feature type="transmembrane region" description="Helical" evidence="8">
    <location>
        <begin position="97"/>
        <end position="121"/>
    </location>
</feature>
<dbReference type="HOGENOM" id="CLU_013016_0_3_6"/>
<dbReference type="PANTHER" id="PTHR30472:SF25">
    <property type="entry name" value="ABC TRANSPORTER PERMEASE PROTEIN MJ0876-RELATED"/>
    <property type="match status" value="1"/>
</dbReference>
<protein>
    <submittedName>
        <fullName evidence="9">Fe(3+)-siderophore ABC transporter permease</fullName>
    </submittedName>
</protein>
<dbReference type="Gene3D" id="1.10.3470.10">
    <property type="entry name" value="ABC transporter involved in vitamin B12 uptake, BtuC"/>
    <property type="match status" value="1"/>
</dbReference>
<dbReference type="InterPro" id="IPR037294">
    <property type="entry name" value="ABC_BtuC-like"/>
</dbReference>
<dbReference type="FunFam" id="1.10.3470.10:FF:000001">
    <property type="entry name" value="Vitamin B12 ABC transporter permease BtuC"/>
    <property type="match status" value="1"/>
</dbReference>
<feature type="transmembrane region" description="Helical" evidence="8">
    <location>
        <begin position="291"/>
        <end position="310"/>
    </location>
</feature>
<dbReference type="OrthoDB" id="9055647at2"/>
<feature type="transmembrane region" description="Helical" evidence="8">
    <location>
        <begin position="203"/>
        <end position="224"/>
    </location>
</feature>
<evidence type="ECO:0000256" key="3">
    <source>
        <dbReference type="ARBA" id="ARBA00022448"/>
    </source>
</evidence>
<evidence type="ECO:0000313" key="9">
    <source>
        <dbReference type="EMBL" id="BAP56087.1"/>
    </source>
</evidence>
<keyword evidence="7 8" id="KW-0472">Membrane</keyword>
<dbReference type="InterPro" id="IPR000522">
    <property type="entry name" value="ABC_transptr_permease_BtuC"/>
</dbReference>
<evidence type="ECO:0000256" key="6">
    <source>
        <dbReference type="ARBA" id="ARBA00022989"/>
    </source>
</evidence>
<feature type="transmembrane region" description="Helical" evidence="8">
    <location>
        <begin position="159"/>
        <end position="183"/>
    </location>
</feature>
<gene>
    <name evidence="9" type="ORF">THII_1790</name>
</gene>
<keyword evidence="3" id="KW-0813">Transport</keyword>
<keyword evidence="5 8" id="KW-0812">Transmembrane</keyword>
<feature type="transmembrane region" description="Helical" evidence="8">
    <location>
        <begin position="62"/>
        <end position="85"/>
    </location>
</feature>
<accession>A0A090AKC7</accession>
<dbReference type="SUPFAM" id="SSF81345">
    <property type="entry name" value="ABC transporter involved in vitamin B12 uptake, BtuC"/>
    <property type="match status" value="1"/>
</dbReference>
<dbReference type="AlphaFoldDB" id="A0A090AKC7"/>